<evidence type="ECO:0000256" key="1">
    <source>
        <dbReference type="SAM" id="MobiDB-lite"/>
    </source>
</evidence>
<organism evidence="2 3">
    <name type="scientific">Olpidium bornovanus</name>
    <dbReference type="NCBI Taxonomy" id="278681"/>
    <lineage>
        <taxon>Eukaryota</taxon>
        <taxon>Fungi</taxon>
        <taxon>Fungi incertae sedis</taxon>
        <taxon>Olpidiomycota</taxon>
        <taxon>Olpidiomycotina</taxon>
        <taxon>Olpidiomycetes</taxon>
        <taxon>Olpidiales</taxon>
        <taxon>Olpidiaceae</taxon>
        <taxon>Olpidium</taxon>
    </lineage>
</organism>
<dbReference type="EMBL" id="JAEFCI010008632">
    <property type="protein sequence ID" value="KAG5458341.1"/>
    <property type="molecule type" value="Genomic_DNA"/>
</dbReference>
<dbReference type="Proteomes" id="UP000673691">
    <property type="component" value="Unassembled WGS sequence"/>
</dbReference>
<evidence type="ECO:0000313" key="3">
    <source>
        <dbReference type="Proteomes" id="UP000673691"/>
    </source>
</evidence>
<protein>
    <submittedName>
        <fullName evidence="2">Uncharacterized protein</fullName>
    </submittedName>
</protein>
<keyword evidence="3" id="KW-1185">Reference proteome</keyword>
<accession>A0A8H7ZS12</accession>
<gene>
    <name evidence="2" type="ORF">BJ554DRAFT_1445</name>
</gene>
<reference evidence="2 3" key="1">
    <citation type="journal article" name="Sci. Rep.">
        <title>Genome-scale phylogenetic analyses confirm Olpidium as the closest living zoosporic fungus to the non-flagellated, terrestrial fungi.</title>
        <authorList>
            <person name="Chang Y."/>
            <person name="Rochon D."/>
            <person name="Sekimoto S."/>
            <person name="Wang Y."/>
            <person name="Chovatia M."/>
            <person name="Sandor L."/>
            <person name="Salamov A."/>
            <person name="Grigoriev I.V."/>
            <person name="Stajich J.E."/>
            <person name="Spatafora J.W."/>
        </authorList>
    </citation>
    <scope>NUCLEOTIDE SEQUENCE [LARGE SCALE GENOMIC DNA]</scope>
    <source>
        <strain evidence="2">S191</strain>
    </source>
</reference>
<feature type="compositionally biased region" description="Basic and acidic residues" evidence="1">
    <location>
        <begin position="416"/>
        <end position="432"/>
    </location>
</feature>
<proteinExistence type="predicted"/>
<dbReference type="AlphaFoldDB" id="A0A8H7ZS12"/>
<name>A0A8H7ZS12_9FUNG</name>
<feature type="region of interest" description="Disordered" evidence="1">
    <location>
        <begin position="413"/>
        <end position="432"/>
    </location>
</feature>
<comment type="caution">
    <text evidence="2">The sequence shown here is derived from an EMBL/GenBank/DDBJ whole genome shotgun (WGS) entry which is preliminary data.</text>
</comment>
<feature type="non-terminal residue" evidence="2">
    <location>
        <position position="432"/>
    </location>
</feature>
<sequence>MRNLYRRHACQAEIGFRLLRRDLGFGVIKLLLAARSPIADRRVPSACQVKEVGCIKTALQAKSINSARRVCTVYASDLPFDDHWLTCGHRDSSVPRCPRRRQYSLAYAHGGNSGVNHPGGHTGRKVWRWIPTATDLSAYRPRFQERRINVEGDYGVLSTFPVRGTVHMLLRKMRMELILQAESAPHATPIRDHASPSFNCNSPFLTGTSPGFAESSSKREDDLDQMLNVGKDANLAPEDLAQLPDQRIRSLETELHSRKRTLEALTARASAERAELVARHAADREAYDRIIRDAEVTIGNLRSQLESRSVRDSEPEGDGVTTNARIMELEALLCDKEAEIRNLTERLHLALNSRVPKLELEIVIQDRDSLAAELEETRALLDETKAYLEEMEQRETRILELEDKLQAKEMQISALEQERGRQDDRRLDLEKH</sequence>
<evidence type="ECO:0000313" key="2">
    <source>
        <dbReference type="EMBL" id="KAG5458341.1"/>
    </source>
</evidence>